<dbReference type="PROSITE" id="PS50041">
    <property type="entry name" value="C_TYPE_LECTIN_2"/>
    <property type="match status" value="3"/>
</dbReference>
<dbReference type="Ensembl" id="ENSPKIT00000014351.1">
    <property type="protein sequence ID" value="ENSPKIP00000033461.1"/>
    <property type="gene ID" value="ENSPKIG00000013150.1"/>
</dbReference>
<dbReference type="PROSITE" id="PS00615">
    <property type="entry name" value="C_TYPE_LECTIN_1"/>
    <property type="match status" value="1"/>
</dbReference>
<dbReference type="SUPFAM" id="SSF56436">
    <property type="entry name" value="C-type lectin-like"/>
    <property type="match status" value="3"/>
</dbReference>
<accession>A0A3B3STL1</accession>
<proteinExistence type="predicted"/>
<dbReference type="CDD" id="cd00037">
    <property type="entry name" value="CLECT"/>
    <property type="match status" value="1"/>
</dbReference>
<sequence length="340" mass="39862">IYSRPMQTLLLVNFHSHCLCFLHQYHFVNINLTWTDAQAYCRENYADLATIDNMKEMKRLTESVDTDYTGEAWIGLKKGTSWRWHWSSAEGETGYTNWDKGQPDNSKNNEHCTDFGDSGVWNDAPCSVRLYFICYTDGINATWNFTWIDKNMNWSGAQNYCRYSYTDLATVRNKEDNDLIHKMVTSGTWVWIGLFQDTWEWSDLSNSSFRNWKMDNLILVNSNMTWNEALNYCRTNYLDLASVHNEEIQYWVSRRAEKASTDHVWLGLRFSCYLNFWFWVSAENICYQNWAPNNTSNSNLCGTTGAVQSKNPHYWVSLPESKMLNFICTKYPSKADSQTC</sequence>
<reference evidence="3" key="1">
    <citation type="submission" date="2025-08" db="UniProtKB">
        <authorList>
            <consortium name="Ensembl"/>
        </authorList>
    </citation>
    <scope>IDENTIFICATION</scope>
</reference>
<dbReference type="GeneTree" id="ENSGT01100000263473"/>
<evidence type="ECO:0000256" key="1">
    <source>
        <dbReference type="ARBA" id="ARBA00023157"/>
    </source>
</evidence>
<protein>
    <recommendedName>
        <fullName evidence="2">C-type lectin domain-containing protein</fullName>
    </recommendedName>
</protein>
<organism evidence="3 4">
    <name type="scientific">Paramormyrops kingsleyae</name>
    <dbReference type="NCBI Taxonomy" id="1676925"/>
    <lineage>
        <taxon>Eukaryota</taxon>
        <taxon>Metazoa</taxon>
        <taxon>Chordata</taxon>
        <taxon>Craniata</taxon>
        <taxon>Vertebrata</taxon>
        <taxon>Euteleostomi</taxon>
        <taxon>Actinopterygii</taxon>
        <taxon>Neopterygii</taxon>
        <taxon>Teleostei</taxon>
        <taxon>Osteoglossocephala</taxon>
        <taxon>Osteoglossomorpha</taxon>
        <taxon>Osteoglossiformes</taxon>
        <taxon>Mormyridae</taxon>
        <taxon>Paramormyrops</taxon>
    </lineage>
</organism>
<feature type="domain" description="C-type lectin" evidence="2">
    <location>
        <begin position="14"/>
        <end position="135"/>
    </location>
</feature>
<dbReference type="InterPro" id="IPR016187">
    <property type="entry name" value="CTDL_fold"/>
</dbReference>
<dbReference type="InterPro" id="IPR016186">
    <property type="entry name" value="C-type_lectin-like/link_sf"/>
</dbReference>
<dbReference type="Pfam" id="PF00059">
    <property type="entry name" value="Lectin_C"/>
    <property type="match status" value="3"/>
</dbReference>
<feature type="domain" description="C-type lectin" evidence="2">
    <location>
        <begin position="212"/>
        <end position="329"/>
    </location>
</feature>
<dbReference type="InterPro" id="IPR018378">
    <property type="entry name" value="C-type_lectin_CS"/>
</dbReference>
<dbReference type="InterPro" id="IPR001304">
    <property type="entry name" value="C-type_lectin-like"/>
</dbReference>
<evidence type="ECO:0000313" key="4">
    <source>
        <dbReference type="Proteomes" id="UP000261540"/>
    </source>
</evidence>
<keyword evidence="4" id="KW-1185">Reference proteome</keyword>
<reference evidence="3" key="2">
    <citation type="submission" date="2025-09" db="UniProtKB">
        <authorList>
            <consortium name="Ensembl"/>
        </authorList>
    </citation>
    <scope>IDENTIFICATION</scope>
</reference>
<feature type="domain" description="C-type lectin" evidence="2">
    <location>
        <begin position="152"/>
        <end position="212"/>
    </location>
</feature>
<dbReference type="PANTHER" id="PTHR45784">
    <property type="entry name" value="C-TYPE LECTIN DOMAIN FAMILY 20 MEMBER A-RELATED"/>
    <property type="match status" value="1"/>
</dbReference>
<dbReference type="PANTHER" id="PTHR45784:SF3">
    <property type="entry name" value="C-TYPE LECTIN DOMAIN FAMILY 4 MEMBER K-LIKE-RELATED"/>
    <property type="match status" value="1"/>
</dbReference>
<name>A0A3B3STL1_9TELE</name>
<evidence type="ECO:0000259" key="2">
    <source>
        <dbReference type="PROSITE" id="PS50041"/>
    </source>
</evidence>
<dbReference type="Proteomes" id="UP000261540">
    <property type="component" value="Unplaced"/>
</dbReference>
<dbReference type="Gene3D" id="3.10.100.10">
    <property type="entry name" value="Mannose-Binding Protein A, subunit A"/>
    <property type="match status" value="3"/>
</dbReference>
<dbReference type="SMART" id="SM00034">
    <property type="entry name" value="CLECT"/>
    <property type="match status" value="2"/>
</dbReference>
<keyword evidence="1" id="KW-1015">Disulfide bond</keyword>
<evidence type="ECO:0000313" key="3">
    <source>
        <dbReference type="Ensembl" id="ENSPKIP00000033461.1"/>
    </source>
</evidence>
<dbReference type="AlphaFoldDB" id="A0A3B3STL1"/>